<feature type="compositionally biased region" description="Polar residues" evidence="1">
    <location>
        <begin position="79"/>
        <end position="88"/>
    </location>
</feature>
<feature type="region of interest" description="Disordered" evidence="1">
    <location>
        <begin position="74"/>
        <end position="99"/>
    </location>
</feature>
<evidence type="ECO:0000313" key="3">
    <source>
        <dbReference type="Proteomes" id="UP001558652"/>
    </source>
</evidence>
<proteinExistence type="predicted"/>
<feature type="compositionally biased region" description="Low complexity" evidence="1">
    <location>
        <begin position="314"/>
        <end position="325"/>
    </location>
</feature>
<feature type="region of interest" description="Disordered" evidence="1">
    <location>
        <begin position="276"/>
        <end position="339"/>
    </location>
</feature>
<protein>
    <submittedName>
        <fullName evidence="2">Uncharacterized protein</fullName>
    </submittedName>
</protein>
<feature type="region of interest" description="Disordered" evidence="1">
    <location>
        <begin position="245"/>
        <end position="264"/>
    </location>
</feature>
<dbReference type="EMBL" id="JBFDAA010000009">
    <property type="protein sequence ID" value="KAL1129062.1"/>
    <property type="molecule type" value="Genomic_DNA"/>
</dbReference>
<evidence type="ECO:0000313" key="2">
    <source>
        <dbReference type="EMBL" id="KAL1129062.1"/>
    </source>
</evidence>
<dbReference type="AlphaFoldDB" id="A0ABD0YCV3"/>
<feature type="compositionally biased region" description="Low complexity" evidence="1">
    <location>
        <begin position="178"/>
        <end position="200"/>
    </location>
</feature>
<feature type="region of interest" description="Disordered" evidence="1">
    <location>
        <begin position="111"/>
        <end position="164"/>
    </location>
</feature>
<gene>
    <name evidence="2" type="ORF">AAG570_013594</name>
</gene>
<feature type="compositionally biased region" description="Basic and acidic residues" evidence="1">
    <location>
        <begin position="276"/>
        <end position="296"/>
    </location>
</feature>
<evidence type="ECO:0000256" key="1">
    <source>
        <dbReference type="SAM" id="MobiDB-lite"/>
    </source>
</evidence>
<keyword evidence="3" id="KW-1185">Reference proteome</keyword>
<organism evidence="2 3">
    <name type="scientific">Ranatra chinensis</name>
    <dbReference type="NCBI Taxonomy" id="642074"/>
    <lineage>
        <taxon>Eukaryota</taxon>
        <taxon>Metazoa</taxon>
        <taxon>Ecdysozoa</taxon>
        <taxon>Arthropoda</taxon>
        <taxon>Hexapoda</taxon>
        <taxon>Insecta</taxon>
        <taxon>Pterygota</taxon>
        <taxon>Neoptera</taxon>
        <taxon>Paraneoptera</taxon>
        <taxon>Hemiptera</taxon>
        <taxon>Heteroptera</taxon>
        <taxon>Panheteroptera</taxon>
        <taxon>Nepomorpha</taxon>
        <taxon>Nepidae</taxon>
        <taxon>Ranatrinae</taxon>
        <taxon>Ranatra</taxon>
    </lineage>
</organism>
<feature type="region of interest" description="Disordered" evidence="1">
    <location>
        <begin position="177"/>
        <end position="200"/>
    </location>
</feature>
<feature type="region of interest" description="Disordered" evidence="1">
    <location>
        <begin position="42"/>
        <end position="62"/>
    </location>
</feature>
<name>A0ABD0YCV3_9HEMI</name>
<sequence length="359" mass="35822">MGSTERMGTSPRDHEANVFYVGVTGLRDGLRKIIGRIPGDWGTLSTSTSQTTGQGGTTSTTGVTLNVQESVGSGAVGGTFSQSHTSGPQGSGTGSNVGIWGSIRPIDGLTLTGSLGQGQQSSAGGTSSTSTLGVTGTMGGTSLSFSGSQTGVSTGSSSETLSGTLSQTIPLGDFTIKGSIGQSHTSGTTSSFTTNTMGITGTAPLGSGTASLGFTDTNTSGSFSQSQQDIKLSISQPIGGGATIGGFVSTGSTSTGGGPSFNNTGVGIDLRVAEKTTDKSHEECVFEAGEKTKDNKTTGTTTNPHKSPEKLKTSPDTTPSQTSSSANEQPNPLLQLPIYPVGPKKIGCATFIFGKGSTS</sequence>
<accession>A0ABD0YCV3</accession>
<comment type="caution">
    <text evidence="2">The sequence shown here is derived from an EMBL/GenBank/DDBJ whole genome shotgun (WGS) entry which is preliminary data.</text>
</comment>
<dbReference type="Proteomes" id="UP001558652">
    <property type="component" value="Unassembled WGS sequence"/>
</dbReference>
<reference evidence="2 3" key="1">
    <citation type="submission" date="2024-07" db="EMBL/GenBank/DDBJ databases">
        <title>Chromosome-level genome assembly of the water stick insect Ranatra chinensis (Heteroptera: Nepidae).</title>
        <authorList>
            <person name="Liu X."/>
        </authorList>
    </citation>
    <scope>NUCLEOTIDE SEQUENCE [LARGE SCALE GENOMIC DNA]</scope>
    <source>
        <strain evidence="2">Cailab_2021Rc</strain>
        <tissue evidence="2">Muscle</tissue>
    </source>
</reference>